<keyword evidence="2" id="KW-1185">Reference proteome</keyword>
<comment type="caution">
    <text evidence="1">The sequence shown here is derived from an EMBL/GenBank/DDBJ whole genome shotgun (WGS) entry which is preliminary data.</text>
</comment>
<protein>
    <submittedName>
        <fullName evidence="1">Uncharacterized protein</fullName>
    </submittedName>
</protein>
<name>A0A4Y2GJ67_ARAVE</name>
<proteinExistence type="predicted"/>
<evidence type="ECO:0000313" key="2">
    <source>
        <dbReference type="Proteomes" id="UP000499080"/>
    </source>
</evidence>
<organism evidence="1 2">
    <name type="scientific">Araneus ventricosus</name>
    <name type="common">Orbweaver spider</name>
    <name type="synonym">Epeira ventricosa</name>
    <dbReference type="NCBI Taxonomy" id="182803"/>
    <lineage>
        <taxon>Eukaryota</taxon>
        <taxon>Metazoa</taxon>
        <taxon>Ecdysozoa</taxon>
        <taxon>Arthropoda</taxon>
        <taxon>Chelicerata</taxon>
        <taxon>Arachnida</taxon>
        <taxon>Araneae</taxon>
        <taxon>Araneomorphae</taxon>
        <taxon>Entelegynae</taxon>
        <taxon>Araneoidea</taxon>
        <taxon>Araneidae</taxon>
        <taxon>Araneus</taxon>
    </lineage>
</organism>
<dbReference type="AlphaFoldDB" id="A0A4Y2GJ67"/>
<dbReference type="Proteomes" id="UP000499080">
    <property type="component" value="Unassembled WGS sequence"/>
</dbReference>
<evidence type="ECO:0000313" key="1">
    <source>
        <dbReference type="EMBL" id="GBM53882.1"/>
    </source>
</evidence>
<accession>A0A4Y2GJ67</accession>
<reference evidence="1 2" key="1">
    <citation type="journal article" date="2019" name="Sci. Rep.">
        <title>Orb-weaving spider Araneus ventricosus genome elucidates the spidroin gene catalogue.</title>
        <authorList>
            <person name="Kono N."/>
            <person name="Nakamura H."/>
            <person name="Ohtoshi R."/>
            <person name="Moran D.A.P."/>
            <person name="Shinohara A."/>
            <person name="Yoshida Y."/>
            <person name="Fujiwara M."/>
            <person name="Mori M."/>
            <person name="Tomita M."/>
            <person name="Arakawa K."/>
        </authorList>
    </citation>
    <scope>NUCLEOTIDE SEQUENCE [LARGE SCALE GENOMIC DNA]</scope>
</reference>
<sequence>MLSSALFFKVTAGEFNTMGGNSSNLGFRERQKLSAESKVLDLIGPLHMDIASQARLLPNGVDVRIRLLRNKSDFALMSNVPDCKIVIE</sequence>
<dbReference type="EMBL" id="BGPR01001437">
    <property type="protein sequence ID" value="GBM53882.1"/>
    <property type="molecule type" value="Genomic_DNA"/>
</dbReference>
<gene>
    <name evidence="1" type="ORF">AVEN_64811_1</name>
</gene>
<dbReference type="OrthoDB" id="5979489at2759"/>